<dbReference type="AlphaFoldDB" id="B9XGR4"/>
<keyword evidence="2" id="KW-1185">Reference proteome</keyword>
<gene>
    <name evidence="1" type="ORF">Cflav_PD4004</name>
</gene>
<dbReference type="Proteomes" id="UP000003688">
    <property type="component" value="Unassembled WGS sequence"/>
</dbReference>
<name>B9XGR4_PEDPL</name>
<comment type="caution">
    <text evidence="1">The sequence shown here is derived from an EMBL/GenBank/DDBJ whole genome shotgun (WGS) entry which is preliminary data.</text>
</comment>
<evidence type="ECO:0000313" key="2">
    <source>
        <dbReference type="Proteomes" id="UP000003688"/>
    </source>
</evidence>
<organism evidence="1 2">
    <name type="scientific">Pedosphaera parvula (strain Ellin514)</name>
    <dbReference type="NCBI Taxonomy" id="320771"/>
    <lineage>
        <taxon>Bacteria</taxon>
        <taxon>Pseudomonadati</taxon>
        <taxon>Verrucomicrobiota</taxon>
        <taxon>Pedosphaerae</taxon>
        <taxon>Pedosphaerales</taxon>
        <taxon>Pedosphaeraceae</taxon>
        <taxon>Pedosphaera</taxon>
    </lineage>
</organism>
<evidence type="ECO:0000313" key="1">
    <source>
        <dbReference type="EMBL" id="EEF60835.1"/>
    </source>
</evidence>
<proteinExistence type="predicted"/>
<sequence length="242" mass="27699" precursor="true">MERLALRSRGGAVFWCLVLLIALPVLAEDAERGQIIQTVREFARRNRVPLDPNFSPNEINSFRINYITNNPEFSATGRIMVSNRFAFFFAVHDTNVEVSYFKLVNPSMSALIENRPLSELASVAAKTNLLTEETAFRLAKEYFKLQGHKDENFHAPFFKQITFGNKEHDPKHYFAFPFYEAEWVRKDAKNVPSDLQQVMLPNVVIRVSGITSNLEYYSKVSLPVGKDFETSFKAPKKGVKPK</sequence>
<dbReference type="RefSeq" id="WP_007415010.1">
    <property type="nucleotide sequence ID" value="NZ_ABOX02000013.1"/>
</dbReference>
<accession>B9XGR4</accession>
<protein>
    <submittedName>
        <fullName evidence="1">Uncharacterized protein</fullName>
    </submittedName>
</protein>
<dbReference type="STRING" id="320771.Cflav_PD4004"/>
<reference evidence="1 2" key="1">
    <citation type="journal article" date="2011" name="J. Bacteriol.">
        <title>Genome sequence of 'Pedosphaera parvula' Ellin514, an aerobic Verrucomicrobial isolate from pasture soil.</title>
        <authorList>
            <person name="Kant R."/>
            <person name="van Passel M.W."/>
            <person name="Sangwan P."/>
            <person name="Palva A."/>
            <person name="Lucas S."/>
            <person name="Copeland A."/>
            <person name="Lapidus A."/>
            <person name="Glavina Del Rio T."/>
            <person name="Dalin E."/>
            <person name="Tice H."/>
            <person name="Bruce D."/>
            <person name="Goodwin L."/>
            <person name="Pitluck S."/>
            <person name="Chertkov O."/>
            <person name="Larimer F.W."/>
            <person name="Land M.L."/>
            <person name="Hauser L."/>
            <person name="Brettin T.S."/>
            <person name="Detter J.C."/>
            <person name="Han S."/>
            <person name="de Vos W.M."/>
            <person name="Janssen P.H."/>
            <person name="Smidt H."/>
        </authorList>
    </citation>
    <scope>NUCLEOTIDE SEQUENCE [LARGE SCALE GENOMIC DNA]</scope>
    <source>
        <strain evidence="1 2">Ellin514</strain>
    </source>
</reference>
<dbReference type="EMBL" id="ABOX02000013">
    <property type="protein sequence ID" value="EEF60835.1"/>
    <property type="molecule type" value="Genomic_DNA"/>
</dbReference>